<evidence type="ECO:0000256" key="5">
    <source>
        <dbReference type="RuleBase" id="RU000461"/>
    </source>
</evidence>
<evidence type="ECO:0000313" key="7">
    <source>
        <dbReference type="EMBL" id="KAH7068616.1"/>
    </source>
</evidence>
<reference evidence="7" key="1">
    <citation type="journal article" date="2021" name="Nat. Commun.">
        <title>Genetic determinants of endophytism in the Arabidopsis root mycobiome.</title>
        <authorList>
            <person name="Mesny F."/>
            <person name="Miyauchi S."/>
            <person name="Thiergart T."/>
            <person name="Pickel B."/>
            <person name="Atanasova L."/>
            <person name="Karlsson M."/>
            <person name="Huettel B."/>
            <person name="Barry K.W."/>
            <person name="Haridas S."/>
            <person name="Chen C."/>
            <person name="Bauer D."/>
            <person name="Andreopoulos W."/>
            <person name="Pangilinan J."/>
            <person name="LaButti K."/>
            <person name="Riley R."/>
            <person name="Lipzen A."/>
            <person name="Clum A."/>
            <person name="Drula E."/>
            <person name="Henrissat B."/>
            <person name="Kohler A."/>
            <person name="Grigoriev I.V."/>
            <person name="Martin F.M."/>
            <person name="Hacquard S."/>
        </authorList>
    </citation>
    <scope>NUCLEOTIDE SEQUENCE</scope>
    <source>
        <strain evidence="7">MPI-SDFR-AT-0120</strain>
    </source>
</reference>
<accession>A0A8K0QU67</accession>
<dbReference type="SUPFAM" id="SSF48264">
    <property type="entry name" value="Cytochrome P450"/>
    <property type="match status" value="1"/>
</dbReference>
<keyword evidence="5" id="KW-0560">Oxidoreductase</keyword>
<gene>
    <name evidence="7" type="ORF">FB567DRAFT_457162</name>
</gene>
<evidence type="ECO:0000313" key="8">
    <source>
        <dbReference type="Proteomes" id="UP000813461"/>
    </source>
</evidence>
<evidence type="ECO:0000256" key="1">
    <source>
        <dbReference type="ARBA" id="ARBA00001971"/>
    </source>
</evidence>
<dbReference type="PANTHER" id="PTHR24305:SF199">
    <property type="entry name" value="P450, PUTATIVE (EUROFUNG)-RELATED"/>
    <property type="match status" value="1"/>
</dbReference>
<keyword evidence="5" id="KW-0349">Heme</keyword>
<dbReference type="OrthoDB" id="1470350at2759"/>
<dbReference type="EMBL" id="JAGMVJ010000031">
    <property type="protein sequence ID" value="KAH7068616.1"/>
    <property type="molecule type" value="Genomic_DNA"/>
</dbReference>
<organism evidence="7 8">
    <name type="scientific">Paraphoma chrysanthemicola</name>
    <dbReference type="NCBI Taxonomy" id="798071"/>
    <lineage>
        <taxon>Eukaryota</taxon>
        <taxon>Fungi</taxon>
        <taxon>Dikarya</taxon>
        <taxon>Ascomycota</taxon>
        <taxon>Pezizomycotina</taxon>
        <taxon>Dothideomycetes</taxon>
        <taxon>Pleosporomycetidae</taxon>
        <taxon>Pleosporales</taxon>
        <taxon>Pleosporineae</taxon>
        <taxon>Phaeosphaeriaceae</taxon>
        <taxon>Paraphoma</taxon>
    </lineage>
</organism>
<dbReference type="AlphaFoldDB" id="A0A8K0QU67"/>
<dbReference type="InterPro" id="IPR001128">
    <property type="entry name" value="Cyt_P450"/>
</dbReference>
<dbReference type="Proteomes" id="UP000813461">
    <property type="component" value="Unassembled WGS sequence"/>
</dbReference>
<proteinExistence type="inferred from homology"/>
<dbReference type="InterPro" id="IPR017972">
    <property type="entry name" value="Cyt_P450_CS"/>
</dbReference>
<dbReference type="GO" id="GO:0005506">
    <property type="term" value="F:iron ion binding"/>
    <property type="evidence" value="ECO:0007669"/>
    <property type="project" value="InterPro"/>
</dbReference>
<dbReference type="InterPro" id="IPR002397">
    <property type="entry name" value="Cyt_P450_B"/>
</dbReference>
<name>A0A8K0QU67_9PLEO</name>
<dbReference type="PROSITE" id="PS00086">
    <property type="entry name" value="CYTOCHROME_P450"/>
    <property type="match status" value="1"/>
</dbReference>
<comment type="cofactor">
    <cofactor evidence="1">
        <name>heme</name>
        <dbReference type="ChEBI" id="CHEBI:30413"/>
    </cofactor>
</comment>
<comment type="similarity">
    <text evidence="2 5">Belongs to the cytochrome P450 family.</text>
</comment>
<keyword evidence="4 5" id="KW-0408">Iron</keyword>
<evidence type="ECO:0000256" key="2">
    <source>
        <dbReference type="ARBA" id="ARBA00010617"/>
    </source>
</evidence>
<protein>
    <submittedName>
        <fullName evidence="7">Cytochrome P450</fullName>
    </submittedName>
</protein>
<feature type="transmembrane region" description="Helical" evidence="6">
    <location>
        <begin position="33"/>
        <end position="55"/>
    </location>
</feature>
<evidence type="ECO:0000256" key="6">
    <source>
        <dbReference type="SAM" id="Phobius"/>
    </source>
</evidence>
<comment type="caution">
    <text evidence="7">The sequence shown here is derived from an EMBL/GenBank/DDBJ whole genome shotgun (WGS) entry which is preliminary data.</text>
</comment>
<evidence type="ECO:0000256" key="4">
    <source>
        <dbReference type="ARBA" id="ARBA00023004"/>
    </source>
</evidence>
<keyword evidence="6" id="KW-0472">Membrane</keyword>
<dbReference type="Pfam" id="PF00067">
    <property type="entry name" value="p450"/>
    <property type="match status" value="2"/>
</dbReference>
<dbReference type="InterPro" id="IPR050121">
    <property type="entry name" value="Cytochrome_P450_monoxygenase"/>
</dbReference>
<keyword evidence="5" id="KW-0503">Monooxygenase</keyword>
<keyword evidence="3 5" id="KW-0479">Metal-binding</keyword>
<dbReference type="InterPro" id="IPR036396">
    <property type="entry name" value="Cyt_P450_sf"/>
</dbReference>
<dbReference type="GO" id="GO:0020037">
    <property type="term" value="F:heme binding"/>
    <property type="evidence" value="ECO:0007669"/>
    <property type="project" value="InterPro"/>
</dbReference>
<dbReference type="GO" id="GO:0004497">
    <property type="term" value="F:monooxygenase activity"/>
    <property type="evidence" value="ECO:0007669"/>
    <property type="project" value="UniProtKB-KW"/>
</dbReference>
<dbReference type="GO" id="GO:0016705">
    <property type="term" value="F:oxidoreductase activity, acting on paired donors, with incorporation or reduction of molecular oxygen"/>
    <property type="evidence" value="ECO:0007669"/>
    <property type="project" value="InterPro"/>
</dbReference>
<dbReference type="PRINTS" id="PR00359">
    <property type="entry name" value="BP450"/>
</dbReference>
<dbReference type="PANTHER" id="PTHR24305">
    <property type="entry name" value="CYTOCHROME P450"/>
    <property type="match status" value="1"/>
</dbReference>
<keyword evidence="6" id="KW-1133">Transmembrane helix</keyword>
<dbReference type="Gene3D" id="1.10.630.10">
    <property type="entry name" value="Cytochrome P450"/>
    <property type="match status" value="2"/>
</dbReference>
<keyword evidence="6" id="KW-0812">Transmembrane</keyword>
<evidence type="ECO:0000256" key="3">
    <source>
        <dbReference type="ARBA" id="ARBA00022723"/>
    </source>
</evidence>
<keyword evidence="8" id="KW-1185">Reference proteome</keyword>
<sequence length="497" mass="56215">MALIPCIIISLLELGLLHHFGFVSQGSVGPYFLFLVGFQFCSIQAFNIMIWPFWLSPLRKLPGPKGGTFLFGQTINQAQALPSQLETSWMKEHPEAPFIRYLWIFNREVLMVNNIRAQKDVLQTKCYSFKKPGYWERVVGEISGRGILFTEGLEHRKQRRLLLAPFSLANIKRLLPFFQQKASETTAIILKSLDRREHIIEMSGLLARTTLDVVGLAALGYELNSLSTSSPLAENYEKIFEYVTPLQILISVVNQFVPIRPFLPFKANKDYVRANSEVRRILRHLIGRRKSQFREGKIQGEKSARDLLTLMIEESKDTWSEEEMLGYVKIQENIASSTPSQPELDGLSYLNNFTREVLRYYPPAPNFPREAVEDVVIDGTLVPKGTLVMLAPAAPNFNPHIWGPTADQFDPDRYDDLPELAKDAYASASFSNGPRVCIGKQFALLEFKVILVELVRNFEFENTGPVEPQKSGPSLRPLGGMKLKVRTASQVASADGF</sequence>